<evidence type="ECO:0000313" key="2">
    <source>
        <dbReference type="Proteomes" id="UP000001055"/>
    </source>
</evidence>
<dbReference type="RefSeq" id="XP_001802295.1">
    <property type="nucleotide sequence ID" value="XM_001802243.1"/>
</dbReference>
<evidence type="ECO:0000313" key="1">
    <source>
        <dbReference type="EMBL" id="EAT80474.1"/>
    </source>
</evidence>
<accession>Q0U852</accession>
<protein>
    <submittedName>
        <fullName evidence="1">Uncharacterized protein</fullName>
    </submittedName>
</protein>
<name>Q0U852_PHANO</name>
<reference evidence="2" key="1">
    <citation type="journal article" date="2007" name="Plant Cell">
        <title>Dothideomycete-plant interactions illuminated by genome sequencing and EST analysis of the wheat pathogen Stagonospora nodorum.</title>
        <authorList>
            <person name="Hane J.K."/>
            <person name="Lowe R.G."/>
            <person name="Solomon P.S."/>
            <person name="Tan K.C."/>
            <person name="Schoch C.L."/>
            <person name="Spatafora J.W."/>
            <person name="Crous P.W."/>
            <person name="Kodira C."/>
            <person name="Birren B.W."/>
            <person name="Galagan J.E."/>
            <person name="Torriani S.F."/>
            <person name="McDonald B.A."/>
            <person name="Oliver R.P."/>
        </authorList>
    </citation>
    <scope>NUCLEOTIDE SEQUENCE [LARGE SCALE GENOMIC DNA]</scope>
    <source>
        <strain evidence="2">SN15 / ATCC MYA-4574 / FGSC 10173</strain>
    </source>
</reference>
<dbReference type="InParanoid" id="Q0U852"/>
<dbReference type="EMBL" id="CH445345">
    <property type="protein sequence ID" value="EAT80474.1"/>
    <property type="molecule type" value="Genomic_DNA"/>
</dbReference>
<gene>
    <name evidence="1" type="ORF">SNOG_12062</name>
</gene>
<sequence length="45" mass="5109">MSTSTMYYCISRHQIVLKHDEDKGPDRHATILGRLARMGCQASTE</sequence>
<dbReference type="GeneID" id="5979205"/>
<organism evidence="1 2">
    <name type="scientific">Phaeosphaeria nodorum (strain SN15 / ATCC MYA-4574 / FGSC 10173)</name>
    <name type="common">Glume blotch fungus</name>
    <name type="synonym">Parastagonospora nodorum</name>
    <dbReference type="NCBI Taxonomy" id="321614"/>
    <lineage>
        <taxon>Eukaryota</taxon>
        <taxon>Fungi</taxon>
        <taxon>Dikarya</taxon>
        <taxon>Ascomycota</taxon>
        <taxon>Pezizomycotina</taxon>
        <taxon>Dothideomycetes</taxon>
        <taxon>Pleosporomycetidae</taxon>
        <taxon>Pleosporales</taxon>
        <taxon>Pleosporineae</taxon>
        <taxon>Phaeosphaeriaceae</taxon>
        <taxon>Parastagonospora</taxon>
    </lineage>
</organism>
<dbReference type="Proteomes" id="UP000001055">
    <property type="component" value="Unassembled WGS sequence"/>
</dbReference>
<proteinExistence type="predicted"/>
<dbReference type="AlphaFoldDB" id="Q0U852"/>
<dbReference type="KEGG" id="pno:SNOG_12062"/>